<keyword evidence="5" id="KW-1185">Reference proteome</keyword>
<reference evidence="4 5" key="1">
    <citation type="submission" date="2024-03" db="EMBL/GenBank/DDBJ databases">
        <authorList>
            <person name="Gkanogiannis A."/>
            <person name="Becerra Lopez-Lavalle L."/>
        </authorList>
    </citation>
    <scope>NUCLEOTIDE SEQUENCE [LARGE SCALE GENOMIC DNA]</scope>
</reference>
<dbReference type="PANTHER" id="PTHR13245">
    <property type="entry name" value="RRP15-LIKE PROTEIN"/>
    <property type="match status" value="1"/>
</dbReference>
<feature type="compositionally biased region" description="Acidic residues" evidence="2">
    <location>
        <begin position="271"/>
        <end position="284"/>
    </location>
</feature>
<feature type="region of interest" description="Disordered" evidence="2">
    <location>
        <begin position="478"/>
        <end position="507"/>
    </location>
</feature>
<feature type="region of interest" description="Disordered" evidence="2">
    <location>
        <begin position="239"/>
        <end position="301"/>
    </location>
</feature>
<keyword evidence="3" id="KW-0812">Transmembrane</keyword>
<evidence type="ECO:0000256" key="3">
    <source>
        <dbReference type="SAM" id="Phobius"/>
    </source>
</evidence>
<feature type="transmembrane region" description="Helical" evidence="3">
    <location>
        <begin position="73"/>
        <end position="93"/>
    </location>
</feature>
<evidence type="ECO:0000313" key="5">
    <source>
        <dbReference type="Proteomes" id="UP001642487"/>
    </source>
</evidence>
<gene>
    <name evidence="4" type="ORF">CITCOLO1_LOCUS7957</name>
</gene>
<comment type="similarity">
    <text evidence="1">Belongs to the RRP15 family.</text>
</comment>
<dbReference type="Proteomes" id="UP001642487">
    <property type="component" value="Chromosome 2"/>
</dbReference>
<feature type="compositionally biased region" description="Polar residues" evidence="2">
    <location>
        <begin position="440"/>
        <end position="452"/>
    </location>
</feature>
<keyword evidence="3" id="KW-1133">Transmembrane helix</keyword>
<sequence>MRTSWASWTNGPKRSNEPCVGKGPIAVSGKWNHANLVEYLLRPFKRPIGNRKIQPMLKSNLSLERHQIQLSDFYFSFNFLKTILIFLFTKPYFSFSHSLRPLLRRRRTPSAVLPDAVSAAGAGAALSAAAALPFRRSRCCPLPVIASSGNQSYLCRRRSFLRLPRSKQGLRLLKYLFRTSCALESSTMVDVGNAVKLVRGAKRRKKMGSRNNKRPRMMGGSGNKVKVDRKMKKLFQKRAREYNSDDDDDEEKAPTVENASKVLVRGHGEEVGDEEFSEGEEEEKDVNADVELSEDDENGEIQPGITKFVEGCRAFRAAFRSILKKSISDETLGPILSANKKLVAEKLAEEEAERKVKGEAKKEKRLLGEKGHVKPATYLDSHEKFLIGLATKGVVKLFNAVNKAQHAQKGLNPSRTKDAKAINKRRKEAFFSELGKTTLPATNSNAKLNTSDGAADAEGPAWAPLRDNYMLTNSKLKDWDKMPDNMTMTTGEDNGRTFEDSSSDEDD</sequence>
<name>A0ABP0Y6S2_9ROSI</name>
<organism evidence="4 5">
    <name type="scientific">Citrullus colocynthis</name>
    <name type="common">colocynth</name>
    <dbReference type="NCBI Taxonomy" id="252529"/>
    <lineage>
        <taxon>Eukaryota</taxon>
        <taxon>Viridiplantae</taxon>
        <taxon>Streptophyta</taxon>
        <taxon>Embryophyta</taxon>
        <taxon>Tracheophyta</taxon>
        <taxon>Spermatophyta</taxon>
        <taxon>Magnoliopsida</taxon>
        <taxon>eudicotyledons</taxon>
        <taxon>Gunneridae</taxon>
        <taxon>Pentapetalae</taxon>
        <taxon>rosids</taxon>
        <taxon>fabids</taxon>
        <taxon>Cucurbitales</taxon>
        <taxon>Cucurbitaceae</taxon>
        <taxon>Benincaseae</taxon>
        <taxon>Citrullus</taxon>
    </lineage>
</organism>
<evidence type="ECO:0000313" key="4">
    <source>
        <dbReference type="EMBL" id="CAK9316111.1"/>
    </source>
</evidence>
<keyword evidence="3" id="KW-0472">Membrane</keyword>
<dbReference type="Pfam" id="PF07890">
    <property type="entry name" value="Rrp15p"/>
    <property type="match status" value="1"/>
</dbReference>
<evidence type="ECO:0008006" key="6">
    <source>
        <dbReference type="Google" id="ProtNLM"/>
    </source>
</evidence>
<dbReference type="PANTHER" id="PTHR13245:SF14">
    <property type="entry name" value="RRP15-LIKE PROTEIN"/>
    <property type="match status" value="1"/>
</dbReference>
<evidence type="ECO:0000256" key="2">
    <source>
        <dbReference type="SAM" id="MobiDB-lite"/>
    </source>
</evidence>
<feature type="region of interest" description="Disordered" evidence="2">
    <location>
        <begin position="440"/>
        <end position="460"/>
    </location>
</feature>
<feature type="region of interest" description="Disordered" evidence="2">
    <location>
        <begin position="201"/>
        <end position="224"/>
    </location>
</feature>
<proteinExistence type="inferred from homology"/>
<protein>
    <recommendedName>
        <fullName evidence="6">RRP15-like protein</fullName>
    </recommendedName>
</protein>
<feature type="compositionally biased region" description="Basic residues" evidence="2">
    <location>
        <begin position="201"/>
        <end position="216"/>
    </location>
</feature>
<evidence type="ECO:0000256" key="1">
    <source>
        <dbReference type="ARBA" id="ARBA00007462"/>
    </source>
</evidence>
<accession>A0ABP0Y6S2</accession>
<dbReference type="InterPro" id="IPR012459">
    <property type="entry name" value="Rrp15"/>
</dbReference>
<dbReference type="EMBL" id="OZ021736">
    <property type="protein sequence ID" value="CAK9316111.1"/>
    <property type="molecule type" value="Genomic_DNA"/>
</dbReference>